<dbReference type="EMBL" id="JAJKFT010000004">
    <property type="protein sequence ID" value="MCC9628618.1"/>
    <property type="molecule type" value="Genomic_DNA"/>
</dbReference>
<evidence type="ECO:0000313" key="1">
    <source>
        <dbReference type="EMBL" id="MCC9628618.1"/>
    </source>
</evidence>
<keyword evidence="2" id="KW-1185">Reference proteome</keyword>
<proteinExistence type="predicted"/>
<comment type="caution">
    <text evidence="1">The sequence shown here is derived from an EMBL/GenBank/DDBJ whole genome shotgun (WGS) entry which is preliminary data.</text>
</comment>
<organism evidence="1 2">
    <name type="scientific">Blastopirellula sediminis</name>
    <dbReference type="NCBI Taxonomy" id="2894196"/>
    <lineage>
        <taxon>Bacteria</taxon>
        <taxon>Pseudomonadati</taxon>
        <taxon>Planctomycetota</taxon>
        <taxon>Planctomycetia</taxon>
        <taxon>Pirellulales</taxon>
        <taxon>Pirellulaceae</taxon>
        <taxon>Blastopirellula</taxon>
    </lineage>
</organism>
<accession>A0A9X1SFR1</accession>
<evidence type="ECO:0000313" key="2">
    <source>
        <dbReference type="Proteomes" id="UP001139103"/>
    </source>
</evidence>
<dbReference type="Proteomes" id="UP001139103">
    <property type="component" value="Unassembled WGS sequence"/>
</dbReference>
<dbReference type="RefSeq" id="WP_230218031.1">
    <property type="nucleotide sequence ID" value="NZ_JAJKFT010000004.1"/>
</dbReference>
<protein>
    <submittedName>
        <fullName evidence="1">Uncharacterized protein</fullName>
    </submittedName>
</protein>
<name>A0A9X1SFR1_9BACT</name>
<reference evidence="1" key="1">
    <citation type="submission" date="2021-11" db="EMBL/GenBank/DDBJ databases">
        <title>Genome sequence.</title>
        <authorList>
            <person name="Sun Q."/>
        </authorList>
    </citation>
    <scope>NUCLEOTIDE SEQUENCE</scope>
    <source>
        <strain evidence="1">JC732</strain>
    </source>
</reference>
<gene>
    <name evidence="1" type="ORF">LOC68_09430</name>
</gene>
<dbReference type="AlphaFoldDB" id="A0A9X1SFR1"/>
<sequence length="246" mass="26746">MNCVLDLDGTVVFAEPAEIPIPGRSRCSYLSTATADWLKRIGAVSNLYIASARSAASVAGLVRALPQVRFAGFVLEGGLVCRADIFSPPKPAPAQVELAEKIASTYPDWDVVAGYEEMICCVAPSHIDALPIVQQIASSHPSTSRWISHRERHKTFLYPAPLCKLAGLQRLGVEEIDFAAGDDEVYDQSLLASAKRCYTLQSAAPSIIELVQQRRGTLSTHTSHRGAAEILAHIHRELIVVDRESE</sequence>